<dbReference type="CDD" id="cd18605">
    <property type="entry name" value="ABC_6TM_MRP7_D2_like"/>
    <property type="match status" value="1"/>
</dbReference>
<evidence type="ECO:0000256" key="1">
    <source>
        <dbReference type="ARBA" id="ARBA00004141"/>
    </source>
</evidence>
<dbReference type="EC" id="7.6.2.2" evidence="3"/>
<keyword evidence="10 14" id="KW-1133">Transmembrane helix</keyword>
<dbReference type="FunFam" id="3.40.50.300:FF:000163">
    <property type="entry name" value="Multidrug resistance-associated protein member 4"/>
    <property type="match status" value="1"/>
</dbReference>
<feature type="domain" description="ABC transporter" evidence="15">
    <location>
        <begin position="640"/>
        <end position="863"/>
    </location>
</feature>
<dbReference type="SUPFAM" id="SSF52540">
    <property type="entry name" value="P-loop containing nucleoside triphosphate hydrolases"/>
    <property type="match status" value="2"/>
</dbReference>
<gene>
    <name evidence="17" type="primary">ABCC13</name>
    <name evidence="17" type="ORF">EVAR_44170_1</name>
</gene>
<dbReference type="Pfam" id="PF00005">
    <property type="entry name" value="ABC_tran"/>
    <property type="match status" value="2"/>
</dbReference>
<dbReference type="GO" id="GO:0016020">
    <property type="term" value="C:membrane"/>
    <property type="evidence" value="ECO:0007669"/>
    <property type="project" value="UniProtKB-SubCell"/>
</dbReference>
<keyword evidence="4" id="KW-0813">Transport</keyword>
<keyword evidence="9" id="KW-1278">Translocase</keyword>
<dbReference type="PROSITE" id="PS00211">
    <property type="entry name" value="ABC_TRANSPORTER_1"/>
    <property type="match status" value="1"/>
</dbReference>
<dbReference type="PROSITE" id="PS50893">
    <property type="entry name" value="ABC_TRANSPORTER_2"/>
    <property type="match status" value="2"/>
</dbReference>
<feature type="transmembrane region" description="Helical" evidence="14">
    <location>
        <begin position="312"/>
        <end position="331"/>
    </location>
</feature>
<dbReference type="PROSITE" id="PS50929">
    <property type="entry name" value="ABC_TM1F"/>
    <property type="match status" value="2"/>
</dbReference>
<dbReference type="InterPro" id="IPR050173">
    <property type="entry name" value="ABC_transporter_C-like"/>
</dbReference>
<evidence type="ECO:0000256" key="3">
    <source>
        <dbReference type="ARBA" id="ARBA00012191"/>
    </source>
</evidence>
<feature type="transmembrane region" description="Helical" evidence="14">
    <location>
        <begin position="1061"/>
        <end position="1078"/>
    </location>
</feature>
<comment type="caution">
    <text evidence="17">The sequence shown here is derived from an EMBL/GenBank/DDBJ whole genome shotgun (WGS) entry which is preliminary data.</text>
</comment>
<feature type="region of interest" description="Disordered" evidence="13">
    <location>
        <begin position="862"/>
        <end position="890"/>
    </location>
</feature>
<keyword evidence="18" id="KW-1185">Reference proteome</keyword>
<feature type="transmembrane region" description="Helical" evidence="14">
    <location>
        <begin position="72"/>
        <end position="94"/>
    </location>
</feature>
<dbReference type="PANTHER" id="PTHR24223:SF330">
    <property type="entry name" value="ATP-BINDING CASSETTE SUB-FAMILY C MEMBER 10"/>
    <property type="match status" value="1"/>
</dbReference>
<reference evidence="17 18" key="1">
    <citation type="journal article" date="2019" name="Commun. Biol.">
        <title>The bagworm genome reveals a unique fibroin gene that provides high tensile strength.</title>
        <authorList>
            <person name="Kono N."/>
            <person name="Nakamura H."/>
            <person name="Ohtoshi R."/>
            <person name="Tomita M."/>
            <person name="Numata K."/>
            <person name="Arakawa K."/>
        </authorList>
    </citation>
    <scope>NUCLEOTIDE SEQUENCE [LARGE SCALE GENOMIC DNA]</scope>
</reference>
<dbReference type="SUPFAM" id="SSF90123">
    <property type="entry name" value="ABC transporter transmembrane region"/>
    <property type="match status" value="2"/>
</dbReference>
<dbReference type="SMART" id="SM00382">
    <property type="entry name" value="AAA"/>
    <property type="match status" value="2"/>
</dbReference>
<dbReference type="STRING" id="151549.A0A4C1W263"/>
<dbReference type="Gene3D" id="1.20.1560.10">
    <property type="entry name" value="ABC transporter type 1, transmembrane domain"/>
    <property type="match status" value="2"/>
</dbReference>
<evidence type="ECO:0000256" key="5">
    <source>
        <dbReference type="ARBA" id="ARBA00022692"/>
    </source>
</evidence>
<name>A0A4C1W263_EUMVA</name>
<dbReference type="EMBL" id="BGZK01000456">
    <property type="protein sequence ID" value="GBP44642.1"/>
    <property type="molecule type" value="Genomic_DNA"/>
</dbReference>
<comment type="similarity">
    <text evidence="2">Belongs to the ABC transporter superfamily. ABCC family. Conjugate transporter (TC 3.A.1.208) subfamily.</text>
</comment>
<comment type="subcellular location">
    <subcellularLocation>
        <location evidence="1">Membrane</location>
        <topology evidence="1">Multi-pass membrane protein</topology>
    </subcellularLocation>
</comment>
<dbReference type="Pfam" id="PF00664">
    <property type="entry name" value="ABC_membrane"/>
    <property type="match status" value="2"/>
</dbReference>
<feature type="transmembrane region" description="Helical" evidence="14">
    <location>
        <begin position="343"/>
        <end position="364"/>
    </location>
</feature>
<keyword evidence="5 14" id="KW-0812">Transmembrane</keyword>
<dbReference type="Proteomes" id="UP000299102">
    <property type="component" value="Unassembled WGS sequence"/>
</dbReference>
<feature type="compositionally biased region" description="Basic and acidic residues" evidence="13">
    <location>
        <begin position="867"/>
        <end position="878"/>
    </location>
</feature>
<sequence>MDYQRDSPWKWEYICGPGGLEPWDELNKDVGLCFQRLFLDVPVWLALAATSAYYVGYRSGWVLRERWQERAIVLRVLSALALAGVSAAQLFVAVTPAACLSAAAASLAWAVHSIYVLALRRRLGANSRGPIAPLICWGVAAVLTALATRSRALVQLSLDLNIPILVLHIVYLITLIPSTSSRVTFYSPCLVGSQHSHSEYTPLLPPVDDGVLGTAMQDCGFFSCLLFCWVNPLLQKGSSNELRDADELFDVPAAYRCVRVGARLHRALQAPRAAPPVQRTPATHPPFISTNRIVQPEVRKSRLYIRATLQPPAAYCGFAGPVLLGLLVTYVEDETVDVRLGYAYAAGLLAASGISALCTAHFNWQMAILGLQMRAALVSAILRKTLSVATAELSTSFTIGEITNFMSTDTDRIVNSCPSFHAFWSIPLQLFVTLFLMYRQVGVSFVAGVVFSVLLIPVNRAVAAKIGRLSTELMACKDARIALLADLLRGIRTIKLLCWEDYFVGRVAKERASELRYLRGRKYLDAICVVLWATTPVLVAVLTLGTHALRGAPLTASTVFTTVALINMLIAPLNAFPWVLNGLTEAWVSIKRIQRLLELSDMDPDHYYDKVDRNRDEDKVIILKKVTCTWPEPAKTHDEENEENVDETPRGVGTFVLQELNLEVCVGELVAVTGTVGAGKSSLLLALLGDMRKTAGEIQLQGGLCGFGYVPQKPWLVHGTVRENILFGQPYDEVRFKTVVEACALTEDLNSLGWSTTVGEGGCALSGGQRARVALARAVYHDMPVYLLDDVLSGLDARVAQHVLERCLLGLLRGRTRLLVTHSPQALSQADRVILMAGGQIVREGPPEVILDDLCKIMENEESLGEEPPRPLEPHTPDEQQCVSLPRGSDNLDEEEAMAEGSVSWGVIGMYLRAVGVLLVVAILLSVTLMQASQNATFLWLSYWVKHQSHNATDFTEDRSDHFYLAIYAGLAVANLILTVVRAFLFAYGGVRAAANVHEALLGTVVKGRMEFFDTTPAGRILNRFSSDTYTVDDSLPFIMNILLAQLFSLVGALAVVAYGLPWVCIVLLAVLPFCHWLQRRYRRTSRLLKRLQSITLSPLYSHFNETLEGATTIRALRATSYWMRTGEEGVEQWQRAALSAAAAAQWLTLRLQTLAVAIVGGAATCAALERHLHFADAGLVGLAISYALSTTSMLANVMNAFTETEREMIAVERVAEYVTGIEPEHAGGAPPPHGWPSHGIVRFQDVVLRYRGRENSAPALREVSFETRSGEKLAVVGRTGAGKSSLVQALLRLQPCTAGRVLVDGVDVTSIRLHAVRDRIAVIPQEPFIFTGSVYDNVDPLRLYSELEVWSALERAGVREAVESRGGLNTSAVGLSRGRMQLLCLARTLLRRAKVLVLDEATASVDHDTERAIMESIQTCCNSSTVLMVVHRVHLALEAARVLVMGGGRVLELDSPAVLLSNPASHLSRLARAHRPRAAQSSPEHSDDRGYSTTSTDA</sequence>
<dbReference type="FunFam" id="1.20.1560.10:FF:000113">
    <property type="entry name" value="ABC transporter, putative"/>
    <property type="match status" value="1"/>
</dbReference>
<dbReference type="InterPro" id="IPR017871">
    <property type="entry name" value="ABC_transporter-like_CS"/>
</dbReference>
<keyword evidence="8" id="KW-0067">ATP-binding</keyword>
<evidence type="ECO:0000256" key="8">
    <source>
        <dbReference type="ARBA" id="ARBA00022840"/>
    </source>
</evidence>
<proteinExistence type="inferred from homology"/>
<evidence type="ECO:0000256" key="12">
    <source>
        <dbReference type="ARBA" id="ARBA00034018"/>
    </source>
</evidence>
<evidence type="ECO:0000256" key="7">
    <source>
        <dbReference type="ARBA" id="ARBA00022741"/>
    </source>
</evidence>
<evidence type="ECO:0000256" key="14">
    <source>
        <dbReference type="SAM" id="Phobius"/>
    </source>
</evidence>
<dbReference type="GO" id="GO:0016887">
    <property type="term" value="F:ATP hydrolysis activity"/>
    <property type="evidence" value="ECO:0007669"/>
    <property type="project" value="InterPro"/>
</dbReference>
<evidence type="ECO:0000259" key="16">
    <source>
        <dbReference type="PROSITE" id="PS50929"/>
    </source>
</evidence>
<evidence type="ECO:0000313" key="17">
    <source>
        <dbReference type="EMBL" id="GBP44642.1"/>
    </source>
</evidence>
<dbReference type="Gene3D" id="3.40.50.300">
    <property type="entry name" value="P-loop containing nucleotide triphosphate hydrolases"/>
    <property type="match status" value="2"/>
</dbReference>
<evidence type="ECO:0000256" key="13">
    <source>
        <dbReference type="SAM" id="MobiDB-lite"/>
    </source>
</evidence>
<dbReference type="FunFam" id="3.40.50.300:FF:000973">
    <property type="entry name" value="Multidrug resistance-associated protein 4"/>
    <property type="match status" value="1"/>
</dbReference>
<feature type="domain" description="ABC transmembrane type-1" evidence="16">
    <location>
        <begin position="921"/>
        <end position="1207"/>
    </location>
</feature>
<dbReference type="InterPro" id="IPR003593">
    <property type="entry name" value="AAA+_ATPase"/>
</dbReference>
<dbReference type="FunFam" id="1.20.1560.10:FF:000037">
    <property type="entry name" value="ATP-binding cassette subfamily C member 10"/>
    <property type="match status" value="1"/>
</dbReference>
<keyword evidence="11 14" id="KW-0472">Membrane</keyword>
<comment type="catalytic activity">
    <reaction evidence="12">
        <text>ATP + H2O + xenobioticSide 1 = ADP + phosphate + xenobioticSide 2.</text>
        <dbReference type="EC" id="7.6.2.2"/>
    </reaction>
</comment>
<dbReference type="CDD" id="cd18598">
    <property type="entry name" value="ABC_6TM_MRP7_D1_like"/>
    <property type="match status" value="1"/>
</dbReference>
<keyword evidence="6" id="KW-0677">Repeat</keyword>
<feature type="transmembrane region" description="Helical" evidence="14">
    <location>
        <begin position="131"/>
        <end position="148"/>
    </location>
</feature>
<evidence type="ECO:0000256" key="11">
    <source>
        <dbReference type="ARBA" id="ARBA00023136"/>
    </source>
</evidence>
<accession>A0A4C1W263</accession>
<feature type="transmembrane region" description="Helical" evidence="14">
    <location>
        <begin position="523"/>
        <end position="545"/>
    </location>
</feature>
<feature type="transmembrane region" description="Helical" evidence="14">
    <location>
        <begin position="160"/>
        <end position="177"/>
    </location>
</feature>
<dbReference type="GO" id="GO:0008559">
    <property type="term" value="F:ABC-type xenobiotic transporter activity"/>
    <property type="evidence" value="ECO:0007669"/>
    <property type="project" value="UniProtKB-EC"/>
</dbReference>
<evidence type="ECO:0000259" key="15">
    <source>
        <dbReference type="PROSITE" id="PS50893"/>
    </source>
</evidence>
<evidence type="ECO:0000313" key="18">
    <source>
        <dbReference type="Proteomes" id="UP000299102"/>
    </source>
</evidence>
<feature type="region of interest" description="Disordered" evidence="13">
    <location>
        <begin position="1471"/>
        <end position="1499"/>
    </location>
</feature>
<feature type="transmembrane region" description="Helical" evidence="14">
    <location>
        <begin position="444"/>
        <end position="463"/>
    </location>
</feature>
<evidence type="ECO:0000256" key="10">
    <source>
        <dbReference type="ARBA" id="ARBA00022989"/>
    </source>
</evidence>
<dbReference type="InterPro" id="IPR036640">
    <property type="entry name" value="ABC1_TM_sf"/>
</dbReference>
<dbReference type="CDD" id="cd03244">
    <property type="entry name" value="ABCC_MRP_domain2"/>
    <property type="match status" value="1"/>
</dbReference>
<dbReference type="PANTHER" id="PTHR24223">
    <property type="entry name" value="ATP-BINDING CASSETTE SUB-FAMILY C"/>
    <property type="match status" value="1"/>
</dbReference>
<dbReference type="InterPro" id="IPR011527">
    <property type="entry name" value="ABC1_TM_dom"/>
</dbReference>
<feature type="domain" description="ABC transporter" evidence="15">
    <location>
        <begin position="1242"/>
        <end position="1473"/>
    </location>
</feature>
<feature type="transmembrane region" description="Helical" evidence="14">
    <location>
        <begin position="963"/>
        <end position="985"/>
    </location>
</feature>
<feature type="transmembrane region" description="Helical" evidence="14">
    <location>
        <begin position="100"/>
        <end position="119"/>
    </location>
</feature>
<dbReference type="CDD" id="cd03250">
    <property type="entry name" value="ABCC_MRP_domain1"/>
    <property type="match status" value="1"/>
</dbReference>
<dbReference type="InterPro" id="IPR003439">
    <property type="entry name" value="ABC_transporter-like_ATP-bd"/>
</dbReference>
<feature type="domain" description="ABC transmembrane type-1" evidence="16">
    <location>
        <begin position="313"/>
        <end position="585"/>
    </location>
</feature>
<protein>
    <recommendedName>
        <fullName evidence="3">ABC-type xenobiotic transporter</fullName>
        <ecNumber evidence="3">7.6.2.2</ecNumber>
    </recommendedName>
</protein>
<dbReference type="GO" id="GO:0005524">
    <property type="term" value="F:ATP binding"/>
    <property type="evidence" value="ECO:0007669"/>
    <property type="project" value="UniProtKB-KW"/>
</dbReference>
<dbReference type="OrthoDB" id="6500128at2759"/>
<feature type="transmembrane region" description="Helical" evidence="14">
    <location>
        <begin position="551"/>
        <end position="570"/>
    </location>
</feature>
<evidence type="ECO:0000256" key="6">
    <source>
        <dbReference type="ARBA" id="ARBA00022737"/>
    </source>
</evidence>
<feature type="transmembrane region" description="Helical" evidence="14">
    <location>
        <begin position="911"/>
        <end position="932"/>
    </location>
</feature>
<organism evidence="17 18">
    <name type="scientific">Eumeta variegata</name>
    <name type="common">Bagworm moth</name>
    <name type="synonym">Eumeta japonica</name>
    <dbReference type="NCBI Taxonomy" id="151549"/>
    <lineage>
        <taxon>Eukaryota</taxon>
        <taxon>Metazoa</taxon>
        <taxon>Ecdysozoa</taxon>
        <taxon>Arthropoda</taxon>
        <taxon>Hexapoda</taxon>
        <taxon>Insecta</taxon>
        <taxon>Pterygota</taxon>
        <taxon>Neoptera</taxon>
        <taxon>Endopterygota</taxon>
        <taxon>Lepidoptera</taxon>
        <taxon>Glossata</taxon>
        <taxon>Ditrysia</taxon>
        <taxon>Tineoidea</taxon>
        <taxon>Psychidae</taxon>
        <taxon>Oiketicinae</taxon>
        <taxon>Eumeta</taxon>
    </lineage>
</organism>
<feature type="transmembrane region" description="Helical" evidence="14">
    <location>
        <begin position="420"/>
        <end position="438"/>
    </location>
</feature>
<evidence type="ECO:0000256" key="4">
    <source>
        <dbReference type="ARBA" id="ARBA00022448"/>
    </source>
</evidence>
<feature type="transmembrane region" description="Helical" evidence="14">
    <location>
        <begin position="41"/>
        <end position="60"/>
    </location>
</feature>
<evidence type="ECO:0000256" key="2">
    <source>
        <dbReference type="ARBA" id="ARBA00009726"/>
    </source>
</evidence>
<keyword evidence="7" id="KW-0547">Nucleotide-binding</keyword>
<dbReference type="InterPro" id="IPR027417">
    <property type="entry name" value="P-loop_NTPase"/>
</dbReference>
<evidence type="ECO:0000256" key="9">
    <source>
        <dbReference type="ARBA" id="ARBA00022967"/>
    </source>
</evidence>